<evidence type="ECO:0000259" key="2">
    <source>
        <dbReference type="Pfam" id="PF20151"/>
    </source>
</evidence>
<reference evidence="3" key="1">
    <citation type="submission" date="2020-11" db="EMBL/GenBank/DDBJ databases">
        <authorList>
            <consortium name="DOE Joint Genome Institute"/>
            <person name="Ahrendt S."/>
            <person name="Riley R."/>
            <person name="Andreopoulos W."/>
            <person name="Labutti K."/>
            <person name="Pangilinan J."/>
            <person name="Ruiz-Duenas F.J."/>
            <person name="Barrasa J.M."/>
            <person name="Sanchez-Garcia M."/>
            <person name="Camarero S."/>
            <person name="Miyauchi S."/>
            <person name="Serrano A."/>
            <person name="Linde D."/>
            <person name="Babiker R."/>
            <person name="Drula E."/>
            <person name="Ayuso-Fernandez I."/>
            <person name="Pacheco R."/>
            <person name="Padilla G."/>
            <person name="Ferreira P."/>
            <person name="Barriuso J."/>
            <person name="Kellner H."/>
            <person name="Castanera R."/>
            <person name="Alfaro M."/>
            <person name="Ramirez L."/>
            <person name="Pisabarro A.G."/>
            <person name="Kuo A."/>
            <person name="Tritt A."/>
            <person name="Lipzen A."/>
            <person name="He G."/>
            <person name="Yan M."/>
            <person name="Ng V."/>
            <person name="Cullen D."/>
            <person name="Martin F."/>
            <person name="Rosso M.-N."/>
            <person name="Henrissat B."/>
            <person name="Hibbett D."/>
            <person name="Martinez A.T."/>
            <person name="Grigoriev I.V."/>
        </authorList>
    </citation>
    <scope>NUCLEOTIDE SEQUENCE</scope>
    <source>
        <strain evidence="3">CBS 247.69</strain>
    </source>
</reference>
<dbReference type="Pfam" id="PF20151">
    <property type="entry name" value="DUF6533"/>
    <property type="match status" value="1"/>
</dbReference>
<dbReference type="EMBL" id="MU150290">
    <property type="protein sequence ID" value="KAF9461030.1"/>
    <property type="molecule type" value="Genomic_DNA"/>
</dbReference>
<dbReference type="InterPro" id="IPR045340">
    <property type="entry name" value="DUF6533"/>
</dbReference>
<feature type="domain" description="DUF6533" evidence="2">
    <location>
        <begin position="70"/>
        <end position="109"/>
    </location>
</feature>
<comment type="caution">
    <text evidence="3">The sequence shown here is derived from an EMBL/GenBank/DDBJ whole genome shotgun (WGS) entry which is preliminary data.</text>
</comment>
<evidence type="ECO:0000256" key="1">
    <source>
        <dbReference type="SAM" id="Phobius"/>
    </source>
</evidence>
<proteinExistence type="predicted"/>
<organism evidence="3 4">
    <name type="scientific">Collybia nuda</name>
    <dbReference type="NCBI Taxonomy" id="64659"/>
    <lineage>
        <taxon>Eukaryota</taxon>
        <taxon>Fungi</taxon>
        <taxon>Dikarya</taxon>
        <taxon>Basidiomycota</taxon>
        <taxon>Agaricomycotina</taxon>
        <taxon>Agaricomycetes</taxon>
        <taxon>Agaricomycetidae</taxon>
        <taxon>Agaricales</taxon>
        <taxon>Tricholomatineae</taxon>
        <taxon>Clitocybaceae</taxon>
        <taxon>Collybia</taxon>
    </lineage>
</organism>
<sequence length="404" mass="46898">MTGDMIPTRHFRSVEVYARYPVTPTAHTLNLIPHRITNAPRIHPRRDLEVYGGPHCDRFIAISRTNGNKALLVYEYFLTLTKEVERFWGLQRITWPTFFFYLNRYLTLFGHVPVMVEYFWYPMVDSKRETLIRIHRAFFLIDVVQVWISTVVLLIMRMYALYDRSKKVLSLYLCMALGVAILACWAIFTGKKKHPSREYSLPMGCTGLLSQYAANRLAIAWGGMLVFDIVIFLMTLYKSLLLRKISGMNILNLILRDGKYSLCIFAKAAEILDRIDIFRSYDCLQPRKYFDLSNLAVYISKPRVQLFTRGVGTTFTNVSWHTTSINGFVFDMQVLPTSMDIRFTKHEEMSGSKARGYPDGASIFRISVRFSGQDIPFRLRASVDADFNFIGYSDRAIQLRVYED</sequence>
<evidence type="ECO:0000313" key="3">
    <source>
        <dbReference type="EMBL" id="KAF9461030.1"/>
    </source>
</evidence>
<protein>
    <recommendedName>
        <fullName evidence="2">DUF6533 domain-containing protein</fullName>
    </recommendedName>
</protein>
<dbReference type="OrthoDB" id="3261349at2759"/>
<dbReference type="AlphaFoldDB" id="A0A9P5Y4G7"/>
<feature type="transmembrane region" description="Helical" evidence="1">
    <location>
        <begin position="133"/>
        <end position="156"/>
    </location>
</feature>
<keyword evidence="1" id="KW-1133">Transmembrane helix</keyword>
<feature type="transmembrane region" description="Helical" evidence="1">
    <location>
        <begin position="98"/>
        <end position="121"/>
    </location>
</feature>
<name>A0A9P5Y4G7_9AGAR</name>
<feature type="transmembrane region" description="Helical" evidence="1">
    <location>
        <begin position="168"/>
        <end position="188"/>
    </location>
</feature>
<feature type="transmembrane region" description="Helical" evidence="1">
    <location>
        <begin position="218"/>
        <end position="237"/>
    </location>
</feature>
<keyword evidence="1" id="KW-0472">Membrane</keyword>
<evidence type="ECO:0000313" key="4">
    <source>
        <dbReference type="Proteomes" id="UP000807353"/>
    </source>
</evidence>
<gene>
    <name evidence="3" type="ORF">BDZ94DRAFT_1299507</name>
</gene>
<keyword evidence="4" id="KW-1185">Reference proteome</keyword>
<dbReference type="Proteomes" id="UP000807353">
    <property type="component" value="Unassembled WGS sequence"/>
</dbReference>
<keyword evidence="1" id="KW-0812">Transmembrane</keyword>
<accession>A0A9P5Y4G7</accession>